<sequence length="156" mass="17648">MNSSSTKVSFCKVYVGPLGYPVWIIDSKHNVYVREGVENNLPIGKKWILVPELPAQELCISKHAVWLLSSSGKIYRRFGISEKNPCGDYWKQIPGNMNYISVTEGDDLWGLKDEAIFVHSSFALKNSQSSNSKKLPTRSISEDDWEDIMAEMSDND</sequence>
<dbReference type="PANTHER" id="PTHR23250:SF3">
    <property type="entry name" value="FISH-EGG LECTIN-LIKE ISOFORM X1-RELATED"/>
    <property type="match status" value="1"/>
</dbReference>
<reference evidence="3 4" key="1">
    <citation type="submission" date="2013-11" db="EMBL/GenBank/DDBJ databases">
        <title>Genome sequencing of Stegodyphus mimosarum.</title>
        <authorList>
            <person name="Bechsgaard J."/>
        </authorList>
    </citation>
    <scope>NUCLEOTIDE SEQUENCE [LARGE SCALE GENOMIC DNA]</scope>
</reference>
<evidence type="ECO:0000313" key="3">
    <source>
        <dbReference type="EMBL" id="KFM75595.1"/>
    </source>
</evidence>
<gene>
    <name evidence="3" type="ORF">X975_05477</name>
</gene>
<dbReference type="OrthoDB" id="9930272at2759"/>
<dbReference type="AlphaFoldDB" id="A0A087UE06"/>
<dbReference type="STRING" id="407821.A0A087UE06"/>
<comment type="similarity">
    <text evidence="2">Belongs to the tectonin family.</text>
</comment>
<name>A0A087UE06_STEMI</name>
<dbReference type="InterPro" id="IPR006624">
    <property type="entry name" value="Beta-propeller_rpt_TECPR"/>
</dbReference>
<dbReference type="SMART" id="SM00706">
    <property type="entry name" value="TECPR"/>
    <property type="match status" value="3"/>
</dbReference>
<evidence type="ECO:0000256" key="2">
    <source>
        <dbReference type="ARBA" id="ARBA00038331"/>
    </source>
</evidence>
<evidence type="ECO:0000256" key="1">
    <source>
        <dbReference type="ARBA" id="ARBA00022734"/>
    </source>
</evidence>
<keyword evidence="4" id="KW-1185">Reference proteome</keyword>
<dbReference type="EMBL" id="KK119396">
    <property type="protein sequence ID" value="KFM75595.1"/>
    <property type="molecule type" value="Genomic_DNA"/>
</dbReference>
<dbReference type="GO" id="GO:0030246">
    <property type="term" value="F:carbohydrate binding"/>
    <property type="evidence" value="ECO:0007669"/>
    <property type="project" value="UniProtKB-KW"/>
</dbReference>
<keyword evidence="1" id="KW-0430">Lectin</keyword>
<dbReference type="Pfam" id="PF19193">
    <property type="entry name" value="Tectonin"/>
    <property type="match status" value="1"/>
</dbReference>
<evidence type="ECO:0000313" key="4">
    <source>
        <dbReference type="Proteomes" id="UP000054359"/>
    </source>
</evidence>
<dbReference type="InterPro" id="IPR051513">
    <property type="entry name" value="Tectonin_beta-prop"/>
</dbReference>
<accession>A0A087UE06</accession>
<dbReference type="Proteomes" id="UP000054359">
    <property type="component" value="Unassembled WGS sequence"/>
</dbReference>
<dbReference type="OMA" id="GHITQAY"/>
<feature type="non-terminal residue" evidence="3">
    <location>
        <position position="156"/>
    </location>
</feature>
<protein>
    <submittedName>
        <fullName evidence="3">Tectonin beta-propeller repeat-containing protein 2</fullName>
    </submittedName>
</protein>
<dbReference type="PANTHER" id="PTHR23250">
    <property type="entry name" value="DYSFERLIN-RELATED"/>
    <property type="match status" value="1"/>
</dbReference>
<proteinExistence type="inferred from homology"/>
<organism evidence="3 4">
    <name type="scientific">Stegodyphus mimosarum</name>
    <name type="common">African social velvet spider</name>
    <dbReference type="NCBI Taxonomy" id="407821"/>
    <lineage>
        <taxon>Eukaryota</taxon>
        <taxon>Metazoa</taxon>
        <taxon>Ecdysozoa</taxon>
        <taxon>Arthropoda</taxon>
        <taxon>Chelicerata</taxon>
        <taxon>Arachnida</taxon>
        <taxon>Araneae</taxon>
        <taxon>Araneomorphae</taxon>
        <taxon>Entelegynae</taxon>
        <taxon>Eresoidea</taxon>
        <taxon>Eresidae</taxon>
        <taxon>Stegodyphus</taxon>
    </lineage>
</organism>